<dbReference type="EMBL" id="CP036261">
    <property type="protein sequence ID" value="QDS91111.1"/>
    <property type="molecule type" value="Genomic_DNA"/>
</dbReference>
<reference evidence="7 8" key="1">
    <citation type="submission" date="2019-02" db="EMBL/GenBank/DDBJ databases">
        <title>Deep-cultivation of Planctomycetes and their phenomic and genomic characterization uncovers novel biology.</title>
        <authorList>
            <person name="Wiegand S."/>
            <person name="Jogler M."/>
            <person name="Boedeker C."/>
            <person name="Pinto D."/>
            <person name="Vollmers J."/>
            <person name="Rivas-Marin E."/>
            <person name="Kohn T."/>
            <person name="Peeters S.H."/>
            <person name="Heuer A."/>
            <person name="Rast P."/>
            <person name="Oberbeckmann S."/>
            <person name="Bunk B."/>
            <person name="Jeske O."/>
            <person name="Meyerdierks A."/>
            <person name="Storesund J.E."/>
            <person name="Kallscheuer N."/>
            <person name="Luecker S."/>
            <person name="Lage O.M."/>
            <person name="Pohl T."/>
            <person name="Merkel B.J."/>
            <person name="Hornburger P."/>
            <person name="Mueller R.-W."/>
            <person name="Bruemmer F."/>
            <person name="Labrenz M."/>
            <person name="Spormann A.M."/>
            <person name="Op den Camp H."/>
            <person name="Overmann J."/>
            <person name="Amann R."/>
            <person name="Jetten M.S.M."/>
            <person name="Mascher T."/>
            <person name="Medema M.H."/>
            <person name="Devos D.P."/>
            <person name="Kaster A.-K."/>
            <person name="Ovreas L."/>
            <person name="Rohde M."/>
            <person name="Galperin M.Y."/>
            <person name="Jogler C."/>
        </authorList>
    </citation>
    <scope>NUCLEOTIDE SEQUENCE [LARGE SCALE GENOMIC DNA]</scope>
    <source>
        <strain evidence="7 8">EC9</strain>
    </source>
</reference>
<evidence type="ECO:0000313" key="8">
    <source>
        <dbReference type="Proteomes" id="UP000319557"/>
    </source>
</evidence>
<evidence type="ECO:0000259" key="5">
    <source>
        <dbReference type="Pfam" id="PF01656"/>
    </source>
</evidence>
<evidence type="ECO:0000256" key="3">
    <source>
        <dbReference type="ARBA" id="ARBA00022962"/>
    </source>
</evidence>
<dbReference type="Gene3D" id="3.40.50.300">
    <property type="entry name" value="P-loop containing nucleotide triphosphate hydrolases"/>
    <property type="match status" value="1"/>
</dbReference>
<evidence type="ECO:0000313" key="7">
    <source>
        <dbReference type="EMBL" id="QDS91111.1"/>
    </source>
</evidence>
<dbReference type="PROSITE" id="PS51274">
    <property type="entry name" value="GATASE_COBBQ"/>
    <property type="match status" value="1"/>
</dbReference>
<dbReference type="NCBIfam" id="NF001989">
    <property type="entry name" value="PRK00784.1"/>
    <property type="match status" value="1"/>
</dbReference>
<dbReference type="InterPro" id="IPR011698">
    <property type="entry name" value="GATase_3"/>
</dbReference>
<dbReference type="PANTHER" id="PTHR21343">
    <property type="entry name" value="DETHIOBIOTIN SYNTHETASE"/>
    <property type="match status" value="1"/>
</dbReference>
<comment type="similarity">
    <text evidence="4">Belongs to the CobB/CobQ family. CobQ subfamily.</text>
</comment>
<protein>
    <recommendedName>
        <fullName evidence="4">Cobyric acid synthase</fullName>
    </recommendedName>
</protein>
<dbReference type="KEGG" id="ruv:EC9_53310"/>
<dbReference type="NCBIfam" id="TIGR00313">
    <property type="entry name" value="cobQ"/>
    <property type="match status" value="1"/>
</dbReference>
<feature type="domain" description="CobQ/CobB/MinD/ParA nucleotide binding" evidence="5">
    <location>
        <begin position="17"/>
        <end position="239"/>
    </location>
</feature>
<evidence type="ECO:0000256" key="4">
    <source>
        <dbReference type="HAMAP-Rule" id="MF_00028"/>
    </source>
</evidence>
<dbReference type="SUPFAM" id="SSF52540">
    <property type="entry name" value="P-loop containing nucleoside triphosphate hydrolases"/>
    <property type="match status" value="1"/>
</dbReference>
<proteinExistence type="inferred from homology"/>
<dbReference type="UniPathway" id="UPA00148"/>
<dbReference type="InterPro" id="IPR002586">
    <property type="entry name" value="CobQ/CobB/MinD/ParA_Nub-bd_dom"/>
</dbReference>
<organism evidence="7 8">
    <name type="scientific">Rosistilla ulvae</name>
    <dbReference type="NCBI Taxonomy" id="1930277"/>
    <lineage>
        <taxon>Bacteria</taxon>
        <taxon>Pseudomonadati</taxon>
        <taxon>Planctomycetota</taxon>
        <taxon>Planctomycetia</taxon>
        <taxon>Pirellulales</taxon>
        <taxon>Pirellulaceae</taxon>
        <taxon>Rosistilla</taxon>
    </lineage>
</organism>
<dbReference type="Pfam" id="PF07685">
    <property type="entry name" value="GATase_3"/>
    <property type="match status" value="1"/>
</dbReference>
<dbReference type="GO" id="GO:0015420">
    <property type="term" value="F:ABC-type vitamin B12 transporter activity"/>
    <property type="evidence" value="ECO:0007669"/>
    <property type="project" value="UniProtKB-UniRule"/>
</dbReference>
<comment type="function">
    <text evidence="4">Catalyzes amidations at positions B, D, E, and G on adenosylcobyrinic A,C-diamide. NH(2) groups are provided by glutamine, and one molecule of ATP is hydrogenolyzed for each amidation.</text>
</comment>
<feature type="active site" evidence="4">
    <location>
        <position position="461"/>
    </location>
</feature>
<dbReference type="Proteomes" id="UP000319557">
    <property type="component" value="Chromosome"/>
</dbReference>
<dbReference type="CDD" id="cd05389">
    <property type="entry name" value="CobQ_N"/>
    <property type="match status" value="1"/>
</dbReference>
<evidence type="ECO:0000259" key="6">
    <source>
        <dbReference type="Pfam" id="PF07685"/>
    </source>
</evidence>
<dbReference type="InterPro" id="IPR029062">
    <property type="entry name" value="Class_I_gatase-like"/>
</dbReference>
<keyword evidence="2 4" id="KW-0169">Cobalamin biosynthesis</keyword>
<accession>A0A517M8A4</accession>
<keyword evidence="8" id="KW-1185">Reference proteome</keyword>
<dbReference type="AlphaFoldDB" id="A0A517M8A4"/>
<dbReference type="Gene3D" id="3.40.50.880">
    <property type="match status" value="1"/>
</dbReference>
<comment type="pathway">
    <text evidence="1 4">Cofactor biosynthesis; adenosylcobalamin biosynthesis.</text>
</comment>
<dbReference type="InterPro" id="IPR004459">
    <property type="entry name" value="CobQ_synth"/>
</dbReference>
<feature type="domain" description="CobB/CobQ-like glutamine amidotransferase" evidence="6">
    <location>
        <begin position="272"/>
        <end position="469"/>
    </location>
</feature>
<dbReference type="OrthoDB" id="9808302at2"/>
<evidence type="ECO:0000256" key="2">
    <source>
        <dbReference type="ARBA" id="ARBA00022573"/>
    </source>
</evidence>
<dbReference type="PANTHER" id="PTHR21343:SF1">
    <property type="entry name" value="COBYRIC ACID SYNTHASE"/>
    <property type="match status" value="1"/>
</dbReference>
<dbReference type="GO" id="GO:0003824">
    <property type="term" value="F:catalytic activity"/>
    <property type="evidence" value="ECO:0007669"/>
    <property type="project" value="InterPro"/>
</dbReference>
<gene>
    <name evidence="4 7" type="primary">cobQ</name>
    <name evidence="7" type="ORF">EC9_53310</name>
</gene>
<dbReference type="CDD" id="cd01750">
    <property type="entry name" value="GATase1_CobQ"/>
    <property type="match status" value="1"/>
</dbReference>
<dbReference type="InterPro" id="IPR033949">
    <property type="entry name" value="CobQ_GATase1"/>
</dbReference>
<dbReference type="SUPFAM" id="SSF52317">
    <property type="entry name" value="Class I glutamine amidotransferase-like"/>
    <property type="match status" value="1"/>
</dbReference>
<sequence>MGGRSFRLTDPPQAKVLMVVGTSSSAGKSLLTAAICRCFARRGLRVAPFKSQNMSNNAAVCSGGGEIGRSQALQAIAAGVAPSLDMNPVLLKPEGQTRSQVVVNGQPTQTREATDYFQRREQLWPIVTSALDRLRANNDVVVIEGAGSPVELNLAGVELVNMSVARYCQAPVLLVGDIERGGVFAQLLGTLWLLSPEDRALVRGLIVNKFRGDLSLFDSGVEILEQRGKVPVLGVLPWIGSLHLPEEDAVALDCLAQPSDPPTETDDGRRVDVAVIRLPHIANFDDFDPLETEPNVRLRYVRSCSELGDPDVVILPGTKNTFGDLKWLRDVGLADRVKQLPEKETHIIGICGGYQMLGRQINNPQGLEGGAHRVEGLGLLDAETTFGAAKQTRQVRFEVLDESVVQGMQGQTVVGYEIHHGQTATQSAWLKKTDAQEPSEAAGVVDGASAAGGRIWGCYLHGLFHNDPWRSALLRKLGISPGPAQALSSHDQLQHSLDRLANAFEAHVDFDRLMDIVFESSPPQEPQHDG</sequence>
<dbReference type="GO" id="GO:0009236">
    <property type="term" value="P:cobalamin biosynthetic process"/>
    <property type="evidence" value="ECO:0007669"/>
    <property type="project" value="UniProtKB-UniRule"/>
</dbReference>
<evidence type="ECO:0000256" key="1">
    <source>
        <dbReference type="ARBA" id="ARBA00004953"/>
    </source>
</evidence>
<dbReference type="InterPro" id="IPR027417">
    <property type="entry name" value="P-loop_NTPase"/>
</dbReference>
<keyword evidence="3 4" id="KW-0315">Glutamine amidotransferase</keyword>
<dbReference type="Pfam" id="PF01656">
    <property type="entry name" value="CbiA"/>
    <property type="match status" value="1"/>
</dbReference>
<dbReference type="HAMAP" id="MF_00028">
    <property type="entry name" value="CobQ"/>
    <property type="match status" value="1"/>
</dbReference>
<dbReference type="InterPro" id="IPR047045">
    <property type="entry name" value="CobQ_N"/>
</dbReference>
<name>A0A517M8A4_9BACT</name>
<feature type="active site" description="Nucleophile" evidence="4">
    <location>
        <position position="351"/>
    </location>
</feature>